<accession>A0A2I1HSD7</accession>
<protein>
    <submittedName>
        <fullName evidence="2">Uncharacterized protein</fullName>
    </submittedName>
</protein>
<name>A0A2I1HSD7_9GLOM</name>
<keyword evidence="3" id="KW-1185">Reference proteome</keyword>
<dbReference type="AlphaFoldDB" id="A0A2I1HSD7"/>
<proteinExistence type="predicted"/>
<comment type="caution">
    <text evidence="2">The sequence shown here is derived from an EMBL/GenBank/DDBJ whole genome shotgun (WGS) entry which is preliminary data.</text>
</comment>
<gene>
    <name evidence="2" type="ORF">RhiirA4_487311</name>
</gene>
<dbReference type="EMBL" id="LLXI01005907">
    <property type="protein sequence ID" value="PKY61811.1"/>
    <property type="molecule type" value="Genomic_DNA"/>
</dbReference>
<reference evidence="2 3" key="1">
    <citation type="submission" date="2015-10" db="EMBL/GenBank/DDBJ databases">
        <title>Genome analyses suggest a sexual origin of heterokaryosis in a supposedly ancient asexual fungus.</title>
        <authorList>
            <person name="Ropars J."/>
            <person name="Sedzielewska K."/>
            <person name="Noel J."/>
            <person name="Charron P."/>
            <person name="Farinelli L."/>
            <person name="Marton T."/>
            <person name="Kruger M."/>
            <person name="Pelin A."/>
            <person name="Brachmann A."/>
            <person name="Corradi N."/>
        </authorList>
    </citation>
    <scope>NUCLEOTIDE SEQUENCE [LARGE SCALE GENOMIC DNA]</scope>
    <source>
        <strain evidence="2 3">A4</strain>
    </source>
</reference>
<organism evidence="2 3">
    <name type="scientific">Rhizophagus irregularis</name>
    <dbReference type="NCBI Taxonomy" id="588596"/>
    <lineage>
        <taxon>Eukaryota</taxon>
        <taxon>Fungi</taxon>
        <taxon>Fungi incertae sedis</taxon>
        <taxon>Mucoromycota</taxon>
        <taxon>Glomeromycotina</taxon>
        <taxon>Glomeromycetes</taxon>
        <taxon>Glomerales</taxon>
        <taxon>Glomeraceae</taxon>
        <taxon>Rhizophagus</taxon>
    </lineage>
</organism>
<sequence length="74" mass="8524">MDGYKSSNGRFSEEPIGLQGNERRDYDSSFDLDGSNVNKCRQTLVLFKEIQKLTLGKSCEWKRELWRMGKSGSD</sequence>
<feature type="compositionally biased region" description="Polar residues" evidence="1">
    <location>
        <begin position="1"/>
        <end position="10"/>
    </location>
</feature>
<dbReference type="Proteomes" id="UP000234323">
    <property type="component" value="Unassembled WGS sequence"/>
</dbReference>
<feature type="region of interest" description="Disordered" evidence="1">
    <location>
        <begin position="1"/>
        <end position="29"/>
    </location>
</feature>
<evidence type="ECO:0000256" key="1">
    <source>
        <dbReference type="SAM" id="MobiDB-lite"/>
    </source>
</evidence>
<evidence type="ECO:0000313" key="2">
    <source>
        <dbReference type="EMBL" id="PKY61811.1"/>
    </source>
</evidence>
<evidence type="ECO:0000313" key="3">
    <source>
        <dbReference type="Proteomes" id="UP000234323"/>
    </source>
</evidence>